<proteinExistence type="predicted"/>
<dbReference type="InterPro" id="IPR024490">
    <property type="entry name" value="DUF2759"/>
</dbReference>
<keyword evidence="1" id="KW-1133">Transmembrane helix</keyword>
<reference evidence="3" key="1">
    <citation type="journal article" date="2019" name="Int. J. Syst. Evol. Microbiol.">
        <title>The Global Catalogue of Microorganisms (GCM) 10K type strain sequencing project: providing services to taxonomists for standard genome sequencing and annotation.</title>
        <authorList>
            <consortium name="The Broad Institute Genomics Platform"/>
            <consortium name="The Broad Institute Genome Sequencing Center for Infectious Disease"/>
            <person name="Wu L."/>
            <person name="Ma J."/>
        </authorList>
    </citation>
    <scope>NUCLEOTIDE SEQUENCE [LARGE SCALE GENOMIC DNA]</scope>
    <source>
        <strain evidence="3">KCTC 33676</strain>
    </source>
</reference>
<evidence type="ECO:0000313" key="3">
    <source>
        <dbReference type="Proteomes" id="UP001597497"/>
    </source>
</evidence>
<dbReference type="RefSeq" id="WP_379929403.1">
    <property type="nucleotide sequence ID" value="NZ_JBHUMM010000023.1"/>
</dbReference>
<dbReference type="Proteomes" id="UP001597497">
    <property type="component" value="Unassembled WGS sequence"/>
</dbReference>
<evidence type="ECO:0000256" key="1">
    <source>
        <dbReference type="SAM" id="Phobius"/>
    </source>
</evidence>
<keyword evidence="1" id="KW-0472">Membrane</keyword>
<sequence length="73" mass="8516">MFLAEAAEKAETVSKFQYWDLFMIAFTIVIAWALVRTLTAREKNVFAIGFSLVSLLVFLYADYLMVLNWMNRL</sequence>
<dbReference type="Pfam" id="PF10958">
    <property type="entry name" value="DUF2759"/>
    <property type="match status" value="1"/>
</dbReference>
<gene>
    <name evidence="2" type="ORF">ACFSUC_09980</name>
</gene>
<organism evidence="2 3">
    <name type="scientific">Marinicrinis sediminis</name>
    <dbReference type="NCBI Taxonomy" id="1652465"/>
    <lineage>
        <taxon>Bacteria</taxon>
        <taxon>Bacillati</taxon>
        <taxon>Bacillota</taxon>
        <taxon>Bacilli</taxon>
        <taxon>Bacillales</taxon>
        <taxon>Paenibacillaceae</taxon>
    </lineage>
</organism>
<keyword evidence="3" id="KW-1185">Reference proteome</keyword>
<feature type="transmembrane region" description="Helical" evidence="1">
    <location>
        <begin position="16"/>
        <end position="35"/>
    </location>
</feature>
<dbReference type="EMBL" id="JBHUMM010000023">
    <property type="protein sequence ID" value="MFD2671931.1"/>
    <property type="molecule type" value="Genomic_DNA"/>
</dbReference>
<protein>
    <submittedName>
        <fullName evidence="2">DUF2759 family protein</fullName>
    </submittedName>
</protein>
<evidence type="ECO:0000313" key="2">
    <source>
        <dbReference type="EMBL" id="MFD2671931.1"/>
    </source>
</evidence>
<accession>A0ABW5RB49</accession>
<feature type="transmembrane region" description="Helical" evidence="1">
    <location>
        <begin position="47"/>
        <end position="70"/>
    </location>
</feature>
<comment type="caution">
    <text evidence="2">The sequence shown here is derived from an EMBL/GenBank/DDBJ whole genome shotgun (WGS) entry which is preliminary data.</text>
</comment>
<keyword evidence="1" id="KW-0812">Transmembrane</keyword>
<name>A0ABW5RB49_9BACL</name>